<keyword evidence="2" id="KW-1185">Reference proteome</keyword>
<name>D8T9Z8_SELML</name>
<evidence type="ECO:0000313" key="2">
    <source>
        <dbReference type="Proteomes" id="UP000001514"/>
    </source>
</evidence>
<dbReference type="KEGG" id="smo:SELMODRAFT_430624"/>
<dbReference type="InParanoid" id="D8T9Z8"/>
<dbReference type="Proteomes" id="UP000001514">
    <property type="component" value="Unassembled WGS sequence"/>
</dbReference>
<sequence length="120" mass="12933">MAIASDESFNKKCKLDFLALTSSIECQEDGRNDHALEIGPDDAALVSCIQDAFAESKRGESKKDVAAAAKESDWSCNTNLVLEPVSMRLTPNHLVEPGLAYLAVLGVDSTSCLTYPLLLE</sequence>
<reference evidence="1 2" key="1">
    <citation type="journal article" date="2011" name="Science">
        <title>The Selaginella genome identifies genetic changes associated with the evolution of vascular plants.</title>
        <authorList>
            <person name="Banks J.A."/>
            <person name="Nishiyama T."/>
            <person name="Hasebe M."/>
            <person name="Bowman J.L."/>
            <person name="Gribskov M."/>
            <person name="dePamphilis C."/>
            <person name="Albert V.A."/>
            <person name="Aono N."/>
            <person name="Aoyama T."/>
            <person name="Ambrose B.A."/>
            <person name="Ashton N.W."/>
            <person name="Axtell M.J."/>
            <person name="Barker E."/>
            <person name="Barker M.S."/>
            <person name="Bennetzen J.L."/>
            <person name="Bonawitz N.D."/>
            <person name="Chapple C."/>
            <person name="Cheng C."/>
            <person name="Correa L.G."/>
            <person name="Dacre M."/>
            <person name="DeBarry J."/>
            <person name="Dreyer I."/>
            <person name="Elias M."/>
            <person name="Engstrom E.M."/>
            <person name="Estelle M."/>
            <person name="Feng L."/>
            <person name="Finet C."/>
            <person name="Floyd S.K."/>
            <person name="Frommer W.B."/>
            <person name="Fujita T."/>
            <person name="Gramzow L."/>
            <person name="Gutensohn M."/>
            <person name="Harholt J."/>
            <person name="Hattori M."/>
            <person name="Heyl A."/>
            <person name="Hirai T."/>
            <person name="Hiwatashi Y."/>
            <person name="Ishikawa M."/>
            <person name="Iwata M."/>
            <person name="Karol K.G."/>
            <person name="Koehler B."/>
            <person name="Kolukisaoglu U."/>
            <person name="Kubo M."/>
            <person name="Kurata T."/>
            <person name="Lalonde S."/>
            <person name="Li K."/>
            <person name="Li Y."/>
            <person name="Litt A."/>
            <person name="Lyons E."/>
            <person name="Manning G."/>
            <person name="Maruyama T."/>
            <person name="Michael T.P."/>
            <person name="Mikami K."/>
            <person name="Miyazaki S."/>
            <person name="Morinaga S."/>
            <person name="Murata T."/>
            <person name="Mueller-Roeber B."/>
            <person name="Nelson D.R."/>
            <person name="Obara M."/>
            <person name="Oguri Y."/>
            <person name="Olmstead R.G."/>
            <person name="Onodera N."/>
            <person name="Petersen B.L."/>
            <person name="Pils B."/>
            <person name="Prigge M."/>
            <person name="Rensing S.A."/>
            <person name="Riano-Pachon D.M."/>
            <person name="Roberts A.W."/>
            <person name="Sato Y."/>
            <person name="Scheller H.V."/>
            <person name="Schulz B."/>
            <person name="Schulz C."/>
            <person name="Shakirov E.V."/>
            <person name="Shibagaki N."/>
            <person name="Shinohara N."/>
            <person name="Shippen D.E."/>
            <person name="Soerensen I."/>
            <person name="Sotooka R."/>
            <person name="Sugimoto N."/>
            <person name="Sugita M."/>
            <person name="Sumikawa N."/>
            <person name="Tanurdzic M."/>
            <person name="Theissen G."/>
            <person name="Ulvskov P."/>
            <person name="Wakazuki S."/>
            <person name="Weng J.K."/>
            <person name="Willats W.W."/>
            <person name="Wipf D."/>
            <person name="Wolf P.G."/>
            <person name="Yang L."/>
            <person name="Zimmer A.D."/>
            <person name="Zhu Q."/>
            <person name="Mitros T."/>
            <person name="Hellsten U."/>
            <person name="Loque D."/>
            <person name="Otillar R."/>
            <person name="Salamov A."/>
            <person name="Schmutz J."/>
            <person name="Shapiro H."/>
            <person name="Lindquist E."/>
            <person name="Lucas S."/>
            <person name="Rokhsar D."/>
            <person name="Grigoriev I.V."/>
        </authorList>
    </citation>
    <scope>NUCLEOTIDE SEQUENCE [LARGE SCALE GENOMIC DNA]</scope>
</reference>
<dbReference type="HOGENOM" id="CLU_2053735_0_0_1"/>
<evidence type="ECO:0000313" key="1">
    <source>
        <dbReference type="EMBL" id="EFJ06577.1"/>
    </source>
</evidence>
<proteinExistence type="predicted"/>
<gene>
    <name evidence="1" type="ORF">SELMODRAFT_430624</name>
</gene>
<organism evidence="2">
    <name type="scientific">Selaginella moellendorffii</name>
    <name type="common">Spikemoss</name>
    <dbReference type="NCBI Taxonomy" id="88036"/>
    <lineage>
        <taxon>Eukaryota</taxon>
        <taxon>Viridiplantae</taxon>
        <taxon>Streptophyta</taxon>
        <taxon>Embryophyta</taxon>
        <taxon>Tracheophyta</taxon>
        <taxon>Lycopodiopsida</taxon>
        <taxon>Selaginellales</taxon>
        <taxon>Selaginellaceae</taxon>
        <taxon>Selaginella</taxon>
    </lineage>
</organism>
<accession>D8T9Z8</accession>
<dbReference type="Gramene" id="EFJ06577">
    <property type="protein sequence ID" value="EFJ06577"/>
    <property type="gene ID" value="SELMODRAFT_430624"/>
</dbReference>
<dbReference type="AlphaFoldDB" id="D8T9Z8"/>
<dbReference type="EMBL" id="GL377699">
    <property type="protein sequence ID" value="EFJ06577.1"/>
    <property type="molecule type" value="Genomic_DNA"/>
</dbReference>
<protein>
    <submittedName>
        <fullName evidence="1">Uncharacterized protein</fullName>
    </submittedName>
</protein>